<dbReference type="RefSeq" id="XP_029219162.1">
    <property type="nucleotide sequence ID" value="XM_029364454.1"/>
</dbReference>
<dbReference type="GeneID" id="40310968"/>
<dbReference type="VEuPathDB" id="ToxoDB:BESB_060400"/>
<evidence type="ECO:0000313" key="2">
    <source>
        <dbReference type="EMBL" id="PFH35153.1"/>
    </source>
</evidence>
<dbReference type="OrthoDB" id="328957at2759"/>
<keyword evidence="3" id="KW-1185">Reference proteome</keyword>
<dbReference type="EMBL" id="NWUJ01000005">
    <property type="protein sequence ID" value="PFH35153.1"/>
    <property type="molecule type" value="Genomic_DNA"/>
</dbReference>
<accession>A0A2A9MHM5</accession>
<evidence type="ECO:0000256" key="1">
    <source>
        <dbReference type="SAM" id="MobiDB-lite"/>
    </source>
</evidence>
<proteinExistence type="predicted"/>
<dbReference type="Proteomes" id="UP000224006">
    <property type="component" value="Chromosome V"/>
</dbReference>
<name>A0A2A9MHM5_BESBE</name>
<gene>
    <name evidence="2" type="ORF">BESB_060400</name>
</gene>
<evidence type="ECO:0000313" key="3">
    <source>
        <dbReference type="Proteomes" id="UP000224006"/>
    </source>
</evidence>
<feature type="region of interest" description="Disordered" evidence="1">
    <location>
        <begin position="1"/>
        <end position="36"/>
    </location>
</feature>
<protein>
    <submittedName>
        <fullName evidence="2">Uncharacterized protein</fullName>
    </submittedName>
</protein>
<reference evidence="2 3" key="1">
    <citation type="submission" date="2017-09" db="EMBL/GenBank/DDBJ databases">
        <title>Genome sequencing of Besnoitia besnoiti strain Bb-Ger1.</title>
        <authorList>
            <person name="Schares G."/>
            <person name="Venepally P."/>
            <person name="Lorenzi H.A."/>
        </authorList>
    </citation>
    <scope>NUCLEOTIDE SEQUENCE [LARGE SCALE GENOMIC DNA]</scope>
    <source>
        <strain evidence="2 3">Bb-Ger1</strain>
    </source>
</reference>
<comment type="caution">
    <text evidence="2">The sequence shown here is derived from an EMBL/GenBank/DDBJ whole genome shotgun (WGS) entry which is preliminary data.</text>
</comment>
<dbReference type="AlphaFoldDB" id="A0A2A9MHM5"/>
<dbReference type="KEGG" id="bbes:BESB_060400"/>
<organism evidence="2 3">
    <name type="scientific">Besnoitia besnoiti</name>
    <name type="common">Apicomplexan protozoan</name>
    <dbReference type="NCBI Taxonomy" id="94643"/>
    <lineage>
        <taxon>Eukaryota</taxon>
        <taxon>Sar</taxon>
        <taxon>Alveolata</taxon>
        <taxon>Apicomplexa</taxon>
        <taxon>Conoidasida</taxon>
        <taxon>Coccidia</taxon>
        <taxon>Eucoccidiorida</taxon>
        <taxon>Eimeriorina</taxon>
        <taxon>Sarcocystidae</taxon>
        <taxon>Besnoitia</taxon>
    </lineage>
</organism>
<sequence length="337" mass="38213">MQSCEDLFAGPTAVSAAPDDPKPNGEESDQDTSDCANVPEFSMDEFKQQPDVSLVYTGAAAFPPTSMFRTVGLVRFVRVFGVPIVASGSIGDSALSHVASIFADFLDNDRDGEPDNEEVVKSMRSYIVVLGFTKDSEESTEIWSKRLEQEQARPFRDQYNCNLRFFELWRSDINPKWHVKRREYLANLKDQDFAPSSDSSKRRKQCEDFRSESFDWPVWYFPFTISYYGFLDLLEESQLKALEGAMKKAKELRKFDSNYGDDPEMEKGDFFAWSVLTRIGGTQCHCDASDVGATWKVCTPEEFASLFDEWNEILDGLKGIPQNIYEDMYSTPALAGA</sequence>